<feature type="domain" description="Glycosyltransferase subfamily 4-like N-terminal" evidence="4">
    <location>
        <begin position="14"/>
        <end position="143"/>
    </location>
</feature>
<evidence type="ECO:0000256" key="1">
    <source>
        <dbReference type="ARBA" id="ARBA00022676"/>
    </source>
</evidence>
<dbReference type="InterPro" id="IPR001296">
    <property type="entry name" value="Glyco_trans_1"/>
</dbReference>
<dbReference type="Gene3D" id="3.40.50.2000">
    <property type="entry name" value="Glycogen Phosphorylase B"/>
    <property type="match status" value="2"/>
</dbReference>
<gene>
    <name evidence="5" type="ORF">MPLG2_0085</name>
</gene>
<dbReference type="PANTHER" id="PTHR12526">
    <property type="entry name" value="GLYCOSYLTRANSFERASE"/>
    <property type="match status" value="1"/>
</dbReference>
<evidence type="ECO:0000259" key="3">
    <source>
        <dbReference type="Pfam" id="PF00534"/>
    </source>
</evidence>
<dbReference type="AlphaFoldDB" id="A0A2N9JA93"/>
<organism evidence="5 6">
    <name type="scientific">Micropruina glycogenica</name>
    <dbReference type="NCBI Taxonomy" id="75385"/>
    <lineage>
        <taxon>Bacteria</taxon>
        <taxon>Bacillati</taxon>
        <taxon>Actinomycetota</taxon>
        <taxon>Actinomycetes</taxon>
        <taxon>Propionibacteriales</taxon>
        <taxon>Nocardioidaceae</taxon>
        <taxon>Micropruina</taxon>
    </lineage>
</organism>
<reference evidence="5 6" key="1">
    <citation type="submission" date="2018-02" db="EMBL/GenBank/DDBJ databases">
        <authorList>
            <person name="Cohen D.B."/>
            <person name="Kent A.D."/>
        </authorList>
    </citation>
    <scope>NUCLEOTIDE SEQUENCE [LARGE SCALE GENOMIC DNA]</scope>
    <source>
        <strain evidence="5">1</strain>
    </source>
</reference>
<feature type="domain" description="Glycosyl transferase family 1" evidence="3">
    <location>
        <begin position="160"/>
        <end position="316"/>
    </location>
</feature>
<dbReference type="KEGG" id="mgg:MPLG2_0085"/>
<dbReference type="Proteomes" id="UP000238164">
    <property type="component" value="Chromosome 1"/>
</dbReference>
<keyword evidence="1" id="KW-0328">Glycosyltransferase</keyword>
<dbReference type="SUPFAM" id="SSF53756">
    <property type="entry name" value="UDP-Glycosyltransferase/glycogen phosphorylase"/>
    <property type="match status" value="1"/>
</dbReference>
<name>A0A2N9JA93_9ACTN</name>
<keyword evidence="6" id="KW-1185">Reference proteome</keyword>
<dbReference type="Pfam" id="PF00534">
    <property type="entry name" value="Glycos_transf_1"/>
    <property type="match status" value="1"/>
</dbReference>
<evidence type="ECO:0000313" key="5">
    <source>
        <dbReference type="EMBL" id="SPD85121.1"/>
    </source>
</evidence>
<dbReference type="RefSeq" id="WP_105184432.1">
    <property type="nucleotide sequence ID" value="NZ_BAAAGO010000016.1"/>
</dbReference>
<dbReference type="GO" id="GO:0016757">
    <property type="term" value="F:glycosyltransferase activity"/>
    <property type="evidence" value="ECO:0007669"/>
    <property type="project" value="UniProtKB-KW"/>
</dbReference>
<proteinExistence type="predicted"/>
<evidence type="ECO:0000313" key="6">
    <source>
        <dbReference type="Proteomes" id="UP000238164"/>
    </source>
</evidence>
<sequence length="343" mass="36268">MRILHIVHSDAFYGVERYIATLATAQSSMGDDVAVVGGSPVTMHAELRAQGVRFSPGGSLSDLARGLRRFRDADVIHTHMTDAELVAVSTRAMLNRTSKVVTTRHFAQHRGASRIGSLAAPLIAAGLDGQISISRFVADRIEGCSTVILPGVPTPTIPAVEREPSILVAQRLEKEKSTDVALRAFAGSGLADLGWRIRFAGDGALRTELESLATTLGVAGSAEFMGRRDDVPQLMASSSILLASAPAEPFGLTVVEAMAAGLPVVAAVAGGHAESLPQQELAHGFEPGDVAVAAASMRELASDPALRDALSEAGRLRHRDLLTPQIQAEQTRAFYTKVVEARR</sequence>
<keyword evidence="2" id="KW-0808">Transferase</keyword>
<evidence type="ECO:0008006" key="7">
    <source>
        <dbReference type="Google" id="ProtNLM"/>
    </source>
</evidence>
<dbReference type="OrthoDB" id="3830319at2"/>
<dbReference type="CDD" id="cd03801">
    <property type="entry name" value="GT4_PimA-like"/>
    <property type="match status" value="1"/>
</dbReference>
<dbReference type="EMBL" id="LT985188">
    <property type="protein sequence ID" value="SPD85121.1"/>
    <property type="molecule type" value="Genomic_DNA"/>
</dbReference>
<protein>
    <recommendedName>
        <fullName evidence="7">D-inositol 3-phosphate glycosyltransferase</fullName>
    </recommendedName>
</protein>
<dbReference type="Pfam" id="PF13439">
    <property type="entry name" value="Glyco_transf_4"/>
    <property type="match status" value="1"/>
</dbReference>
<accession>A0A2N9JA93</accession>
<dbReference type="InterPro" id="IPR028098">
    <property type="entry name" value="Glyco_trans_4-like_N"/>
</dbReference>
<evidence type="ECO:0000256" key="2">
    <source>
        <dbReference type="ARBA" id="ARBA00022679"/>
    </source>
</evidence>
<evidence type="ECO:0000259" key="4">
    <source>
        <dbReference type="Pfam" id="PF13439"/>
    </source>
</evidence>